<dbReference type="Gene3D" id="1.10.260.40">
    <property type="entry name" value="lambda repressor-like DNA-binding domains"/>
    <property type="match status" value="1"/>
</dbReference>
<evidence type="ECO:0000313" key="3">
    <source>
        <dbReference type="EMBL" id="MBE9234536.1"/>
    </source>
</evidence>
<name>A0ABR9V7S5_9CYAN</name>
<accession>A0ABR9V7S5</accession>
<comment type="caution">
    <text evidence="3">The sequence shown here is derived from an EMBL/GenBank/DDBJ whole genome shotgun (WGS) entry which is preliminary data.</text>
</comment>
<dbReference type="PROSITE" id="PS50943">
    <property type="entry name" value="HTH_CROC1"/>
    <property type="match status" value="1"/>
</dbReference>
<dbReference type="Pfam" id="PF01381">
    <property type="entry name" value="HTH_3"/>
    <property type="match status" value="1"/>
</dbReference>
<dbReference type="InterPro" id="IPR001387">
    <property type="entry name" value="Cro/C1-type_HTH"/>
</dbReference>
<reference evidence="3 4" key="1">
    <citation type="submission" date="2020-10" db="EMBL/GenBank/DDBJ databases">
        <authorList>
            <person name="Castelo-Branco R."/>
            <person name="Eusebio N."/>
            <person name="Adriana R."/>
            <person name="Vieira A."/>
            <person name="Brugerolle De Fraissinette N."/>
            <person name="Rezende De Castro R."/>
            <person name="Schneider M.P."/>
            <person name="Vasconcelos V."/>
            <person name="Leao P.N."/>
        </authorList>
    </citation>
    <scope>NUCLEOTIDE SEQUENCE [LARGE SCALE GENOMIC DNA]</scope>
    <source>
        <strain evidence="3 4">LEGE 00250</strain>
    </source>
</reference>
<sequence length="74" mass="8616">MTKTNLKVKFGRKLRQIRRLKNLTQEQLAEAIGVSVEFISNIERGINAPSFDTLEKLSEFLHVSYVDLFNFQDE</sequence>
<gene>
    <name evidence="3" type="ORF">IQ227_00425</name>
</gene>
<dbReference type="EMBL" id="JADEWB010000001">
    <property type="protein sequence ID" value="MBE9234536.1"/>
    <property type="molecule type" value="Genomic_DNA"/>
</dbReference>
<dbReference type="SUPFAM" id="SSF47413">
    <property type="entry name" value="lambda repressor-like DNA-binding domains"/>
    <property type="match status" value="1"/>
</dbReference>
<keyword evidence="4" id="KW-1185">Reference proteome</keyword>
<protein>
    <submittedName>
        <fullName evidence="3">Helix-turn-helix transcriptional regulator</fullName>
    </submittedName>
</protein>
<evidence type="ECO:0000259" key="2">
    <source>
        <dbReference type="PROSITE" id="PS50943"/>
    </source>
</evidence>
<dbReference type="RefSeq" id="WP_096572190.1">
    <property type="nucleotide sequence ID" value="NZ_JADEWB010000001.1"/>
</dbReference>
<dbReference type="InterPro" id="IPR050807">
    <property type="entry name" value="TransReg_Diox_bact_type"/>
</dbReference>
<dbReference type="PANTHER" id="PTHR46797:SF1">
    <property type="entry name" value="METHYLPHOSPHONATE SYNTHASE"/>
    <property type="match status" value="1"/>
</dbReference>
<evidence type="ECO:0000256" key="1">
    <source>
        <dbReference type="ARBA" id="ARBA00023125"/>
    </source>
</evidence>
<proteinExistence type="predicted"/>
<organism evidence="3 4">
    <name type="scientific">Sphaerospermopsis aphanizomenoides LEGE 00250</name>
    <dbReference type="NCBI Taxonomy" id="2777972"/>
    <lineage>
        <taxon>Bacteria</taxon>
        <taxon>Bacillati</taxon>
        <taxon>Cyanobacteriota</taxon>
        <taxon>Cyanophyceae</taxon>
        <taxon>Nostocales</taxon>
        <taxon>Aphanizomenonaceae</taxon>
        <taxon>Sphaerospermopsis</taxon>
        <taxon>Sphaerospermopsis aphanizomenoides</taxon>
    </lineage>
</organism>
<dbReference type="CDD" id="cd00093">
    <property type="entry name" value="HTH_XRE"/>
    <property type="match status" value="1"/>
</dbReference>
<dbReference type="Proteomes" id="UP000606776">
    <property type="component" value="Unassembled WGS sequence"/>
</dbReference>
<feature type="domain" description="HTH cro/C1-type" evidence="2">
    <location>
        <begin position="14"/>
        <end position="68"/>
    </location>
</feature>
<dbReference type="InterPro" id="IPR010982">
    <property type="entry name" value="Lambda_DNA-bd_dom_sf"/>
</dbReference>
<evidence type="ECO:0000313" key="4">
    <source>
        <dbReference type="Proteomes" id="UP000606776"/>
    </source>
</evidence>
<keyword evidence="1" id="KW-0238">DNA-binding</keyword>
<dbReference type="SMART" id="SM00530">
    <property type="entry name" value="HTH_XRE"/>
    <property type="match status" value="1"/>
</dbReference>
<dbReference type="PANTHER" id="PTHR46797">
    <property type="entry name" value="HTH-TYPE TRANSCRIPTIONAL REGULATOR"/>
    <property type="match status" value="1"/>
</dbReference>